<evidence type="ECO:0000256" key="7">
    <source>
        <dbReference type="ARBA" id="ARBA00022989"/>
    </source>
</evidence>
<reference evidence="15" key="1">
    <citation type="submission" date="2021-12" db="EMBL/GenBank/DDBJ databases">
        <title>Prjna785345.</title>
        <authorList>
            <person name="Rujirawat T."/>
            <person name="Krajaejun T."/>
        </authorList>
    </citation>
    <scope>NUCLEOTIDE SEQUENCE</scope>
    <source>
        <strain evidence="15">Pi057C3</strain>
    </source>
</reference>
<dbReference type="EMBL" id="JAKCXM010000106">
    <property type="protein sequence ID" value="KAJ0402285.1"/>
    <property type="molecule type" value="Genomic_DNA"/>
</dbReference>
<organism evidence="15 16">
    <name type="scientific">Pythium insidiosum</name>
    <name type="common">Pythiosis disease agent</name>
    <dbReference type="NCBI Taxonomy" id="114742"/>
    <lineage>
        <taxon>Eukaryota</taxon>
        <taxon>Sar</taxon>
        <taxon>Stramenopiles</taxon>
        <taxon>Oomycota</taxon>
        <taxon>Peronosporomycetes</taxon>
        <taxon>Pythiales</taxon>
        <taxon>Pythiaceae</taxon>
        <taxon>Pythium</taxon>
    </lineage>
</organism>
<dbReference type="AlphaFoldDB" id="A0AAD5Q9N1"/>
<dbReference type="SUPFAM" id="SSF81324">
    <property type="entry name" value="Voltage-gated potassium channels"/>
    <property type="match status" value="1"/>
</dbReference>
<keyword evidence="5" id="KW-0631">Potassium channel</keyword>
<evidence type="ECO:0000259" key="14">
    <source>
        <dbReference type="Pfam" id="PF22614"/>
    </source>
</evidence>
<evidence type="ECO:0000313" key="16">
    <source>
        <dbReference type="Proteomes" id="UP001209570"/>
    </source>
</evidence>
<keyword evidence="16" id="KW-1185">Reference proteome</keyword>
<evidence type="ECO:0008006" key="17">
    <source>
        <dbReference type="Google" id="ProtNLM"/>
    </source>
</evidence>
<dbReference type="Pfam" id="PF00520">
    <property type="entry name" value="Ion_trans"/>
    <property type="match status" value="1"/>
</dbReference>
<evidence type="ECO:0000256" key="5">
    <source>
        <dbReference type="ARBA" id="ARBA00022826"/>
    </source>
</evidence>
<evidence type="ECO:0000259" key="13">
    <source>
        <dbReference type="Pfam" id="PF00520"/>
    </source>
</evidence>
<evidence type="ECO:0000313" key="15">
    <source>
        <dbReference type="EMBL" id="KAJ0402285.1"/>
    </source>
</evidence>
<evidence type="ECO:0000256" key="2">
    <source>
        <dbReference type="ARBA" id="ARBA00022448"/>
    </source>
</evidence>
<feature type="transmembrane region" description="Helical" evidence="12">
    <location>
        <begin position="239"/>
        <end position="257"/>
    </location>
</feature>
<dbReference type="PANTHER" id="PTHR10027">
    <property type="entry name" value="CALCIUM-ACTIVATED POTASSIUM CHANNEL ALPHA CHAIN"/>
    <property type="match status" value="1"/>
</dbReference>
<keyword evidence="9 12" id="KW-0472">Membrane</keyword>
<sequence length="762" mass="82750">MNMALSRLERVPVEKKEGPSGAEAKLASAPLTPHASTSKSGYSHLSSPSAAGAPPLPRQLGHVHVVTMQERVQRLMDGRIGITLEVINVALSVLLVVIAIAHTYTYENDSQSTNPKYNAFELGCTVLFTIDLALRTYAAEDPAKVLFSPMGIIDIITIVPTYLALFLASLSGSILPLLRVLRIFRMLAVLRLYRVVESYQGYDYELAVLIFTIVAVILVAAGVMQVLDEEYYRELGQPLQFHQAVYFVFVTISTIGYGDITPKSTIAQLFVILIIGFVLTVIPVQVNRIAELSQLQSGYMTSYTPSKRGRQGGHVVVTGDVSYDSISSFLREFYDSRQGLVDMDVVVLADMQPSRRLVGLLRQTQYQRRVYYLHGSLLHDKDAARARVESAAAVFVLATTQPTLNPKTADATLVLNLLSSAKQSEIAASDASPVPWIAEYSRGLQHQLFPAKLLRELDGVSWEDAVEWLYVNCEVMLIAVHDPSEASSGGRRRRIRLSPSGYRLNEGDTVFLIATSAAAAHRAVGAFASVVGRKAETQPASDGAKAERTVLAFSSHSCETKAALACLDNASSAALDHVAVTQVSAVLSSAAAAFSPPFAAGEIFVDGALDTLLCQSYFNAYIIDLVRALVGDTRHRNRNWQQRRNTRSCSRSVDAGDVEESASEDSHEKPAAANAEDAVALVSMPVPRELEGESFGCVFQKMLEAGGSLVIGVYRRARDPRRGNVLPYVVTCPPAGMAVERGDALFVLPSTHGRRRASTCPA</sequence>
<feature type="compositionally biased region" description="Polar residues" evidence="11">
    <location>
        <begin position="34"/>
        <end position="45"/>
    </location>
</feature>
<gene>
    <name evidence="15" type="ORF">P43SY_002909</name>
</gene>
<accession>A0AAD5Q9N1</accession>
<dbReference type="PRINTS" id="PR00169">
    <property type="entry name" value="KCHANNEL"/>
</dbReference>
<evidence type="ECO:0000256" key="11">
    <source>
        <dbReference type="SAM" id="MobiDB-lite"/>
    </source>
</evidence>
<dbReference type="GO" id="GO:0005267">
    <property type="term" value="F:potassium channel activity"/>
    <property type="evidence" value="ECO:0007669"/>
    <property type="project" value="UniProtKB-KW"/>
</dbReference>
<feature type="transmembrane region" description="Helical" evidence="12">
    <location>
        <begin position="80"/>
        <end position="105"/>
    </location>
</feature>
<dbReference type="Gene3D" id="3.40.50.720">
    <property type="entry name" value="NAD(P)-binding Rossmann-like Domain"/>
    <property type="match status" value="1"/>
</dbReference>
<dbReference type="Proteomes" id="UP001209570">
    <property type="component" value="Unassembled WGS sequence"/>
</dbReference>
<keyword evidence="4 12" id="KW-0812">Transmembrane</keyword>
<comment type="caution">
    <text evidence="15">The sequence shown here is derived from an EMBL/GenBank/DDBJ whole genome shotgun (WGS) entry which is preliminary data.</text>
</comment>
<comment type="subcellular location">
    <subcellularLocation>
        <location evidence="1">Membrane</location>
        <topology evidence="1">Multi-pass membrane protein</topology>
    </subcellularLocation>
</comment>
<dbReference type="PANTHER" id="PTHR10027:SF10">
    <property type="entry name" value="SLOWPOKE 2, ISOFORM D"/>
    <property type="match status" value="1"/>
</dbReference>
<evidence type="ECO:0000256" key="3">
    <source>
        <dbReference type="ARBA" id="ARBA00022538"/>
    </source>
</evidence>
<feature type="region of interest" description="Disordered" evidence="11">
    <location>
        <begin position="640"/>
        <end position="674"/>
    </location>
</feature>
<evidence type="ECO:0000256" key="9">
    <source>
        <dbReference type="ARBA" id="ARBA00023136"/>
    </source>
</evidence>
<feature type="transmembrane region" description="Helical" evidence="12">
    <location>
        <begin position="206"/>
        <end position="227"/>
    </location>
</feature>
<keyword evidence="6" id="KW-0630">Potassium</keyword>
<dbReference type="InterPro" id="IPR047871">
    <property type="entry name" value="K_chnl_Slo-like"/>
</dbReference>
<feature type="transmembrane region" description="Helical" evidence="12">
    <location>
        <begin position="146"/>
        <end position="168"/>
    </location>
</feature>
<evidence type="ECO:0000256" key="1">
    <source>
        <dbReference type="ARBA" id="ARBA00004141"/>
    </source>
</evidence>
<dbReference type="Gene3D" id="1.20.120.350">
    <property type="entry name" value="Voltage-gated potassium channels. Chain C"/>
    <property type="match status" value="1"/>
</dbReference>
<dbReference type="Gene3D" id="1.10.287.70">
    <property type="match status" value="1"/>
</dbReference>
<keyword evidence="7 12" id="KW-1133">Transmembrane helix</keyword>
<name>A0AAD5Q9N1_PYTIN</name>
<keyword evidence="3" id="KW-0633">Potassium transport</keyword>
<dbReference type="InterPro" id="IPR005821">
    <property type="entry name" value="Ion_trans_dom"/>
</dbReference>
<dbReference type="Pfam" id="PF22614">
    <property type="entry name" value="Slo-like_RCK"/>
    <property type="match status" value="1"/>
</dbReference>
<feature type="transmembrane region" description="Helical" evidence="12">
    <location>
        <begin position="269"/>
        <end position="286"/>
    </location>
</feature>
<proteinExistence type="predicted"/>
<evidence type="ECO:0000256" key="10">
    <source>
        <dbReference type="ARBA" id="ARBA00023303"/>
    </source>
</evidence>
<keyword evidence="10" id="KW-0407">Ion channel</keyword>
<feature type="compositionally biased region" description="Basic and acidic residues" evidence="11">
    <location>
        <begin position="7"/>
        <end position="18"/>
    </location>
</feature>
<dbReference type="GO" id="GO:0016020">
    <property type="term" value="C:membrane"/>
    <property type="evidence" value="ECO:0007669"/>
    <property type="project" value="UniProtKB-SubCell"/>
</dbReference>
<keyword evidence="8" id="KW-0406">Ion transport</keyword>
<feature type="domain" description="Ion transport" evidence="13">
    <location>
        <begin position="93"/>
        <end position="280"/>
    </location>
</feature>
<evidence type="ECO:0000256" key="8">
    <source>
        <dbReference type="ARBA" id="ARBA00023065"/>
    </source>
</evidence>
<keyword evidence="2" id="KW-0813">Transport</keyword>
<feature type="domain" description="RCK N-terminal" evidence="14">
    <location>
        <begin position="313"/>
        <end position="418"/>
    </location>
</feature>
<feature type="region of interest" description="Disordered" evidence="11">
    <location>
        <begin position="1"/>
        <end position="53"/>
    </location>
</feature>
<evidence type="ECO:0000256" key="12">
    <source>
        <dbReference type="SAM" id="Phobius"/>
    </source>
</evidence>
<protein>
    <recommendedName>
        <fullName evidence="17">Voltage-gated Ion Channel (VIC) Superfamily</fullName>
    </recommendedName>
</protein>
<dbReference type="InterPro" id="IPR003148">
    <property type="entry name" value="RCK_N"/>
</dbReference>
<evidence type="ECO:0000256" key="6">
    <source>
        <dbReference type="ARBA" id="ARBA00022958"/>
    </source>
</evidence>
<evidence type="ECO:0000256" key="4">
    <source>
        <dbReference type="ARBA" id="ARBA00022692"/>
    </source>
</evidence>
<dbReference type="InterPro" id="IPR027359">
    <property type="entry name" value="Volt_channel_dom_sf"/>
</dbReference>